<comment type="caution">
    <text evidence="2">The sequence shown here is derived from an EMBL/GenBank/DDBJ whole genome shotgun (WGS) entry which is preliminary data.</text>
</comment>
<accession>A0AAD7SYX7</accession>
<name>A0AAD7SYX7_9TELE</name>
<evidence type="ECO:0000313" key="2">
    <source>
        <dbReference type="EMBL" id="KAJ8411354.1"/>
    </source>
</evidence>
<proteinExistence type="predicted"/>
<keyword evidence="3" id="KW-1185">Reference proteome</keyword>
<dbReference type="AlphaFoldDB" id="A0AAD7SYX7"/>
<evidence type="ECO:0000313" key="3">
    <source>
        <dbReference type="Proteomes" id="UP001221898"/>
    </source>
</evidence>
<evidence type="ECO:0000256" key="1">
    <source>
        <dbReference type="SAM" id="MobiDB-lite"/>
    </source>
</evidence>
<dbReference type="EMBL" id="JAINUG010000023">
    <property type="protein sequence ID" value="KAJ8411354.1"/>
    <property type="molecule type" value="Genomic_DNA"/>
</dbReference>
<organism evidence="2 3">
    <name type="scientific">Aldrovandia affinis</name>
    <dbReference type="NCBI Taxonomy" id="143900"/>
    <lineage>
        <taxon>Eukaryota</taxon>
        <taxon>Metazoa</taxon>
        <taxon>Chordata</taxon>
        <taxon>Craniata</taxon>
        <taxon>Vertebrata</taxon>
        <taxon>Euteleostomi</taxon>
        <taxon>Actinopterygii</taxon>
        <taxon>Neopterygii</taxon>
        <taxon>Teleostei</taxon>
        <taxon>Notacanthiformes</taxon>
        <taxon>Halosauridae</taxon>
        <taxon>Aldrovandia</taxon>
    </lineage>
</organism>
<sequence>MPDRRATGRPCRRKNVSRSRNAAGQRRDEAAVLAKATPPPPPAWRGYNGASCYGLLPLSPCLSGEHRGSGVDGGHSSVSREQHLLPGHSQFGKPVPVPNADVGKVVGRGHCSYENDMGAFITSAKDIFSTRLEDC</sequence>
<dbReference type="Proteomes" id="UP001221898">
    <property type="component" value="Unassembled WGS sequence"/>
</dbReference>
<protein>
    <submittedName>
        <fullName evidence="2">Uncharacterized protein</fullName>
    </submittedName>
</protein>
<feature type="region of interest" description="Disordered" evidence="1">
    <location>
        <begin position="65"/>
        <end position="97"/>
    </location>
</feature>
<reference evidence="2" key="1">
    <citation type="journal article" date="2023" name="Science">
        <title>Genome structures resolve the early diversification of teleost fishes.</title>
        <authorList>
            <person name="Parey E."/>
            <person name="Louis A."/>
            <person name="Montfort J."/>
            <person name="Bouchez O."/>
            <person name="Roques C."/>
            <person name="Iampietro C."/>
            <person name="Lluch J."/>
            <person name="Castinel A."/>
            <person name="Donnadieu C."/>
            <person name="Desvignes T."/>
            <person name="Floi Bucao C."/>
            <person name="Jouanno E."/>
            <person name="Wen M."/>
            <person name="Mejri S."/>
            <person name="Dirks R."/>
            <person name="Jansen H."/>
            <person name="Henkel C."/>
            <person name="Chen W.J."/>
            <person name="Zahm M."/>
            <person name="Cabau C."/>
            <person name="Klopp C."/>
            <person name="Thompson A.W."/>
            <person name="Robinson-Rechavi M."/>
            <person name="Braasch I."/>
            <person name="Lecointre G."/>
            <person name="Bobe J."/>
            <person name="Postlethwait J.H."/>
            <person name="Berthelot C."/>
            <person name="Roest Crollius H."/>
            <person name="Guiguen Y."/>
        </authorList>
    </citation>
    <scope>NUCLEOTIDE SEQUENCE</scope>
    <source>
        <strain evidence="2">NC1722</strain>
    </source>
</reference>
<feature type="region of interest" description="Disordered" evidence="1">
    <location>
        <begin position="1"/>
        <end position="40"/>
    </location>
</feature>
<gene>
    <name evidence="2" type="ORF">AAFF_G00173600</name>
</gene>